<accession>A0A2Z7CPY9</accession>
<name>A0A2Z7CPY9_9LAMI</name>
<gene>
    <name evidence="1" type="ORF">F511_43355</name>
</gene>
<organism evidence="1 2">
    <name type="scientific">Dorcoceras hygrometricum</name>
    <dbReference type="NCBI Taxonomy" id="472368"/>
    <lineage>
        <taxon>Eukaryota</taxon>
        <taxon>Viridiplantae</taxon>
        <taxon>Streptophyta</taxon>
        <taxon>Embryophyta</taxon>
        <taxon>Tracheophyta</taxon>
        <taxon>Spermatophyta</taxon>
        <taxon>Magnoliopsida</taxon>
        <taxon>eudicotyledons</taxon>
        <taxon>Gunneridae</taxon>
        <taxon>Pentapetalae</taxon>
        <taxon>asterids</taxon>
        <taxon>lamiids</taxon>
        <taxon>Lamiales</taxon>
        <taxon>Gesneriaceae</taxon>
        <taxon>Didymocarpoideae</taxon>
        <taxon>Trichosporeae</taxon>
        <taxon>Loxocarpinae</taxon>
        <taxon>Dorcoceras</taxon>
    </lineage>
</organism>
<proteinExistence type="predicted"/>
<dbReference type="OrthoDB" id="1839301at2759"/>
<reference evidence="1 2" key="1">
    <citation type="journal article" date="2015" name="Proc. Natl. Acad. Sci. U.S.A.">
        <title>The resurrection genome of Boea hygrometrica: A blueprint for survival of dehydration.</title>
        <authorList>
            <person name="Xiao L."/>
            <person name="Yang G."/>
            <person name="Zhang L."/>
            <person name="Yang X."/>
            <person name="Zhao S."/>
            <person name="Ji Z."/>
            <person name="Zhou Q."/>
            <person name="Hu M."/>
            <person name="Wang Y."/>
            <person name="Chen M."/>
            <person name="Xu Y."/>
            <person name="Jin H."/>
            <person name="Xiao X."/>
            <person name="Hu G."/>
            <person name="Bao F."/>
            <person name="Hu Y."/>
            <person name="Wan P."/>
            <person name="Li L."/>
            <person name="Deng X."/>
            <person name="Kuang T."/>
            <person name="Xiang C."/>
            <person name="Zhu J.K."/>
            <person name="Oliver M.J."/>
            <person name="He Y."/>
        </authorList>
    </citation>
    <scope>NUCLEOTIDE SEQUENCE [LARGE SCALE GENOMIC DNA]</scope>
    <source>
        <strain evidence="2">cv. XS01</strain>
    </source>
</reference>
<keyword evidence="2" id="KW-1185">Reference proteome</keyword>
<protein>
    <submittedName>
        <fullName evidence="1">Uncharacterized protein</fullName>
    </submittedName>
</protein>
<dbReference type="Proteomes" id="UP000250235">
    <property type="component" value="Unassembled WGS sequence"/>
</dbReference>
<sequence>MNLEFSLSGAPFKPSSKKKEMKVEYKLLNDIMAKYLTVKAGYFFDAVIVRFDFTVVINTGITVTGQVFYIAFLLL</sequence>
<dbReference type="EMBL" id="KQ993408">
    <property type="protein sequence ID" value="KZV49132.1"/>
    <property type="molecule type" value="Genomic_DNA"/>
</dbReference>
<evidence type="ECO:0000313" key="1">
    <source>
        <dbReference type="EMBL" id="KZV49132.1"/>
    </source>
</evidence>
<dbReference type="AlphaFoldDB" id="A0A2Z7CPY9"/>
<evidence type="ECO:0000313" key="2">
    <source>
        <dbReference type="Proteomes" id="UP000250235"/>
    </source>
</evidence>